<feature type="domain" description="Isochorismatase-like" evidence="3">
    <location>
        <begin position="4"/>
        <end position="164"/>
    </location>
</feature>
<evidence type="ECO:0000313" key="4">
    <source>
        <dbReference type="EMBL" id="MDG5755613.1"/>
    </source>
</evidence>
<proteinExistence type="inferred from homology"/>
<gene>
    <name evidence="4" type="ORF">P6P90_17130</name>
</gene>
<dbReference type="Proteomes" id="UP001218246">
    <property type="component" value="Unassembled WGS sequence"/>
</dbReference>
<dbReference type="InterPro" id="IPR000868">
    <property type="entry name" value="Isochorismatase-like_dom"/>
</dbReference>
<accession>A0ABT6H9X0</accession>
<dbReference type="EC" id="3.-.-.-" evidence="4"/>
<protein>
    <submittedName>
        <fullName evidence="4">Cysteine hydrolase</fullName>
        <ecNumber evidence="4">3.-.-.-</ecNumber>
    </submittedName>
</protein>
<dbReference type="GO" id="GO:0016787">
    <property type="term" value="F:hydrolase activity"/>
    <property type="evidence" value="ECO:0007669"/>
    <property type="project" value="UniProtKB-KW"/>
</dbReference>
<dbReference type="PANTHER" id="PTHR43540">
    <property type="entry name" value="PEROXYUREIDOACRYLATE/UREIDOACRYLATE AMIDOHYDROLASE-RELATED"/>
    <property type="match status" value="1"/>
</dbReference>
<dbReference type="CDD" id="cd00431">
    <property type="entry name" value="cysteine_hydrolases"/>
    <property type="match status" value="1"/>
</dbReference>
<dbReference type="EMBL" id="JARULN010000037">
    <property type="protein sequence ID" value="MDG5755613.1"/>
    <property type="molecule type" value="Genomic_DNA"/>
</dbReference>
<evidence type="ECO:0000256" key="2">
    <source>
        <dbReference type="ARBA" id="ARBA00022801"/>
    </source>
</evidence>
<reference evidence="4 5" key="1">
    <citation type="submission" date="2023-04" db="EMBL/GenBank/DDBJ databases">
        <title>Ectobacillus antri isolated from activated sludge.</title>
        <authorList>
            <person name="Yan P."/>
            <person name="Liu X."/>
        </authorList>
    </citation>
    <scope>NUCLEOTIDE SEQUENCE [LARGE SCALE GENOMIC DNA]</scope>
    <source>
        <strain evidence="4 5">C18H</strain>
    </source>
</reference>
<dbReference type="InterPro" id="IPR050272">
    <property type="entry name" value="Isochorismatase-like_hydrls"/>
</dbReference>
<dbReference type="RefSeq" id="WP_124565951.1">
    <property type="nucleotide sequence ID" value="NZ_JARRRY010000037.1"/>
</dbReference>
<dbReference type="InterPro" id="IPR036380">
    <property type="entry name" value="Isochorismatase-like_sf"/>
</dbReference>
<comment type="similarity">
    <text evidence="1">Belongs to the isochorismatase family.</text>
</comment>
<dbReference type="PANTHER" id="PTHR43540:SF6">
    <property type="entry name" value="ISOCHORISMATASE-LIKE DOMAIN-CONTAINING PROTEIN"/>
    <property type="match status" value="1"/>
</dbReference>
<evidence type="ECO:0000256" key="1">
    <source>
        <dbReference type="ARBA" id="ARBA00006336"/>
    </source>
</evidence>
<keyword evidence="2 4" id="KW-0378">Hydrolase</keyword>
<evidence type="ECO:0000313" key="5">
    <source>
        <dbReference type="Proteomes" id="UP001218246"/>
    </source>
</evidence>
<dbReference type="SUPFAM" id="SSF52499">
    <property type="entry name" value="Isochorismatase-like hydrolases"/>
    <property type="match status" value="1"/>
</dbReference>
<keyword evidence="5" id="KW-1185">Reference proteome</keyword>
<dbReference type="Pfam" id="PF00857">
    <property type="entry name" value="Isochorismatase"/>
    <property type="match status" value="1"/>
</dbReference>
<comment type="caution">
    <text evidence="4">The sequence shown here is derived from an EMBL/GenBank/DDBJ whole genome shotgun (WGS) entry which is preliminary data.</text>
</comment>
<evidence type="ECO:0000259" key="3">
    <source>
        <dbReference type="Pfam" id="PF00857"/>
    </source>
</evidence>
<sequence>MKDTALLIIDMINDFDFKHGSTLAHKCKEIVPAIINLKILANQHDIPIIYINDHYNIWQTDMEKIIAHCSNTLNKDWLNDISPVKNDYFLIKPHYSAFYETPLNTLLGYLKIQSLILTGIAGNICVLFTANDAHMRNYKLYVPHNCIASNCDKDNEHALRVMTHILKADTSHSTLLFTQ</sequence>
<organism evidence="4 5">
    <name type="scientific">Ectobacillus antri</name>
    <dbReference type="NCBI Taxonomy" id="2486280"/>
    <lineage>
        <taxon>Bacteria</taxon>
        <taxon>Bacillati</taxon>
        <taxon>Bacillota</taxon>
        <taxon>Bacilli</taxon>
        <taxon>Bacillales</taxon>
        <taxon>Bacillaceae</taxon>
        <taxon>Ectobacillus</taxon>
    </lineage>
</organism>
<dbReference type="Gene3D" id="3.40.50.850">
    <property type="entry name" value="Isochorismatase-like"/>
    <property type="match status" value="1"/>
</dbReference>
<name>A0ABT6H9X0_9BACI</name>